<comment type="similarity">
    <text evidence="2">Belongs to the galanin family.</text>
</comment>
<evidence type="ECO:0000256" key="6">
    <source>
        <dbReference type="ARBA" id="ARBA00022702"/>
    </source>
</evidence>
<evidence type="ECO:0000256" key="1">
    <source>
        <dbReference type="ARBA" id="ARBA00004613"/>
    </source>
</evidence>
<name>A0A8D1K035_PIG</name>
<evidence type="ECO:0000256" key="3">
    <source>
        <dbReference type="ARBA" id="ARBA00016022"/>
    </source>
</evidence>
<sequence>MRTTSSQTWGMTASLSVSLSLGLSFSVQGRGGWTLNSAGYLLGPVLHPPSRAEGGGKGKTALGILDLWKAIDGLPYPQSQLASKRSLGETFAKPDSGVTFVGVPDVVPWKRIRPGTTRFQVRSLALLSGLRIQCCCELWCRLQMWLGSHIAVAVV</sequence>
<evidence type="ECO:0000256" key="10">
    <source>
        <dbReference type="SAM" id="SignalP"/>
    </source>
</evidence>
<evidence type="ECO:0000313" key="13">
    <source>
        <dbReference type="Proteomes" id="UP000694571"/>
    </source>
</evidence>
<comment type="function">
    <text evidence="9">Hypothalamic neuropeptide which binds to the G-protein-coupled galanin receptors (GALR1, GALR2 and GALR3). Involved in a large number of putative physiological functions in CNS homeostatic processes, including the regulation of gonadotropin-releasing hormone secretion.</text>
</comment>
<dbReference type="InterPro" id="IPR039244">
    <property type="entry name" value="GALP"/>
</dbReference>
<feature type="signal peptide" evidence="10">
    <location>
        <begin position="1"/>
        <end position="22"/>
    </location>
</feature>
<keyword evidence="5" id="KW-0165">Cleavage on pair of basic residues</keyword>
<dbReference type="Pfam" id="PF01296">
    <property type="entry name" value="Galanin"/>
    <property type="match status" value="1"/>
</dbReference>
<dbReference type="GO" id="GO:0007218">
    <property type="term" value="P:neuropeptide signaling pathway"/>
    <property type="evidence" value="ECO:0007669"/>
    <property type="project" value="UniProtKB-KW"/>
</dbReference>
<dbReference type="GO" id="GO:0005576">
    <property type="term" value="C:extracellular region"/>
    <property type="evidence" value="ECO:0007669"/>
    <property type="project" value="UniProtKB-SubCell"/>
</dbReference>
<evidence type="ECO:0000256" key="9">
    <source>
        <dbReference type="ARBA" id="ARBA00025486"/>
    </source>
</evidence>
<dbReference type="Ensembl" id="ENSSSCT00040102985.1">
    <property type="protein sequence ID" value="ENSSSCP00040046585.1"/>
    <property type="gene ID" value="ENSSSCG00040074465.1"/>
</dbReference>
<keyword evidence="8" id="KW-0527">Neuropeptide</keyword>
<keyword evidence="6" id="KW-0372">Hormone</keyword>
<organism evidence="12 13">
    <name type="scientific">Sus scrofa</name>
    <name type="common">Pig</name>
    <dbReference type="NCBI Taxonomy" id="9823"/>
    <lineage>
        <taxon>Eukaryota</taxon>
        <taxon>Metazoa</taxon>
        <taxon>Chordata</taxon>
        <taxon>Craniata</taxon>
        <taxon>Vertebrata</taxon>
        <taxon>Euteleostomi</taxon>
        <taxon>Mammalia</taxon>
        <taxon>Eutheria</taxon>
        <taxon>Laurasiatheria</taxon>
        <taxon>Artiodactyla</taxon>
        <taxon>Suina</taxon>
        <taxon>Suidae</taxon>
        <taxon>Sus</taxon>
    </lineage>
</organism>
<dbReference type="Proteomes" id="UP000694722">
    <property type="component" value="Unplaced"/>
</dbReference>
<comment type="subcellular location">
    <subcellularLocation>
        <location evidence="1">Secreted</location>
    </subcellularLocation>
</comment>
<evidence type="ECO:0000256" key="4">
    <source>
        <dbReference type="ARBA" id="ARBA00022525"/>
    </source>
</evidence>
<feature type="domain" description="Galanin" evidence="11">
    <location>
        <begin position="32"/>
        <end position="44"/>
    </location>
</feature>
<dbReference type="GO" id="GO:0005179">
    <property type="term" value="F:hormone activity"/>
    <property type="evidence" value="ECO:0007669"/>
    <property type="project" value="UniProtKB-KW"/>
</dbReference>
<proteinExistence type="inferred from homology"/>
<dbReference type="AlphaFoldDB" id="A0A8D1K035"/>
<dbReference type="PANTHER" id="PTHR20950">
    <property type="entry name" value="GALANIN-RELATED PEPTIDE"/>
    <property type="match status" value="1"/>
</dbReference>
<evidence type="ECO:0000256" key="5">
    <source>
        <dbReference type="ARBA" id="ARBA00022685"/>
    </source>
</evidence>
<evidence type="ECO:0000313" key="12">
    <source>
        <dbReference type="Ensembl" id="ENSSSCP00050006080.1"/>
    </source>
</evidence>
<dbReference type="InterPro" id="IPR008174">
    <property type="entry name" value="Galanin"/>
</dbReference>
<dbReference type="Ensembl" id="ENSSSCT00035021991.1">
    <property type="protein sequence ID" value="ENSSSCP00035008027.1"/>
    <property type="gene ID" value="ENSSSCG00035017139.1"/>
</dbReference>
<dbReference type="Proteomes" id="UP000694720">
    <property type="component" value="Unplaced"/>
</dbReference>
<dbReference type="PROSITE" id="PS00861">
    <property type="entry name" value="GALANIN"/>
    <property type="match status" value="1"/>
</dbReference>
<evidence type="ECO:0000259" key="11">
    <source>
        <dbReference type="PROSITE" id="PS00861"/>
    </source>
</evidence>
<evidence type="ECO:0000256" key="8">
    <source>
        <dbReference type="ARBA" id="ARBA00023320"/>
    </source>
</evidence>
<feature type="chain" id="PRO_5044687249" description="Galanin-like peptide" evidence="10">
    <location>
        <begin position="23"/>
        <end position="155"/>
    </location>
</feature>
<protein>
    <recommendedName>
        <fullName evidence="3">Galanin-like peptide</fullName>
    </recommendedName>
</protein>
<evidence type="ECO:0000256" key="7">
    <source>
        <dbReference type="ARBA" id="ARBA00022729"/>
    </source>
</evidence>
<accession>A0A8D1K035</accession>
<keyword evidence="4" id="KW-0964">Secreted</keyword>
<keyword evidence="7 10" id="KW-0732">Signal</keyword>
<dbReference type="Ensembl" id="ENSSSCT00050014772.1">
    <property type="protein sequence ID" value="ENSSSCP00050006080.1"/>
    <property type="gene ID" value="ENSSSCG00050010937.1"/>
</dbReference>
<reference evidence="12" key="1">
    <citation type="submission" date="2025-05" db="UniProtKB">
        <authorList>
            <consortium name="Ensembl"/>
        </authorList>
    </citation>
    <scope>IDENTIFICATION</scope>
</reference>
<dbReference type="Proteomes" id="UP000694571">
    <property type="component" value="Unplaced"/>
</dbReference>
<dbReference type="PANTHER" id="PTHR20950:SF1">
    <property type="entry name" value="GALANIN-LIKE PEPTIDE"/>
    <property type="match status" value="1"/>
</dbReference>
<evidence type="ECO:0000256" key="2">
    <source>
        <dbReference type="ARBA" id="ARBA00006871"/>
    </source>
</evidence>